<reference evidence="1 2" key="1">
    <citation type="submission" date="2018-03" db="EMBL/GenBank/DDBJ databases">
        <title>Brevisbacillus phylogenomics.</title>
        <authorList>
            <person name="Dunlap C."/>
        </authorList>
    </citation>
    <scope>NUCLEOTIDE SEQUENCE [LARGE SCALE GENOMIC DNA]</scope>
    <source>
        <strain evidence="1 2">NRRL B-41110</strain>
    </source>
</reference>
<evidence type="ECO:0000313" key="2">
    <source>
        <dbReference type="Proteomes" id="UP000241645"/>
    </source>
</evidence>
<sequence length="152" mass="17438">MCNKYDRLINDEVAAVLQFHDEFVINGLKGMIIPDKVKQMLGVSPEVEVTMYDVAKKSIDVQPKIRFIYLMSLFEGFIKEYICNRTMTDIDKYRSVVNAYDSDWDLNHKALGARSSLNLNYALYLLDNLFGVKVSDRFSDITYEIGAFGLTP</sequence>
<dbReference type="Proteomes" id="UP000241645">
    <property type="component" value="Unassembled WGS sequence"/>
</dbReference>
<name>A0ABX5FFJ1_9BACL</name>
<gene>
    <name evidence="1" type="ORF">C7R92_31700</name>
</gene>
<accession>A0ABX5FFJ1</accession>
<dbReference type="EMBL" id="PXZO01000089">
    <property type="protein sequence ID" value="PSK01166.1"/>
    <property type="molecule type" value="Genomic_DNA"/>
</dbReference>
<organism evidence="1 2">
    <name type="scientific">Brevibacillus porteri</name>
    <dbReference type="NCBI Taxonomy" id="2126350"/>
    <lineage>
        <taxon>Bacteria</taxon>
        <taxon>Bacillati</taxon>
        <taxon>Bacillota</taxon>
        <taxon>Bacilli</taxon>
        <taxon>Bacillales</taxon>
        <taxon>Paenibacillaceae</taxon>
        <taxon>Brevibacillus</taxon>
    </lineage>
</organism>
<proteinExistence type="predicted"/>
<protein>
    <submittedName>
        <fullName evidence="1">Uncharacterized protein</fullName>
    </submittedName>
</protein>
<comment type="caution">
    <text evidence="1">The sequence shown here is derived from an EMBL/GenBank/DDBJ whole genome shotgun (WGS) entry which is preliminary data.</text>
</comment>
<keyword evidence="2" id="KW-1185">Reference proteome</keyword>
<evidence type="ECO:0000313" key="1">
    <source>
        <dbReference type="EMBL" id="PSK01166.1"/>
    </source>
</evidence>